<dbReference type="Proteomes" id="UP001139311">
    <property type="component" value="Unassembled WGS sequence"/>
</dbReference>
<dbReference type="EMBL" id="JAJAQI010000031">
    <property type="protein sequence ID" value="MCB4823807.1"/>
    <property type="molecule type" value="Genomic_DNA"/>
</dbReference>
<evidence type="ECO:0000256" key="1">
    <source>
        <dbReference type="SAM" id="MobiDB-lite"/>
    </source>
</evidence>
<evidence type="ECO:0000313" key="2">
    <source>
        <dbReference type="EMBL" id="MCB4823807.1"/>
    </source>
</evidence>
<protein>
    <submittedName>
        <fullName evidence="2">Uncharacterized protein</fullName>
    </submittedName>
</protein>
<comment type="caution">
    <text evidence="2">The sequence shown here is derived from an EMBL/GenBank/DDBJ whole genome shotgun (WGS) entry which is preliminary data.</text>
</comment>
<proteinExistence type="predicted"/>
<accession>A0A9X1LCN4</accession>
<organism evidence="2 3">
    <name type="scientific">Roseicella aerolata</name>
    <dbReference type="NCBI Taxonomy" id="2883479"/>
    <lineage>
        <taxon>Bacteria</taxon>
        <taxon>Pseudomonadati</taxon>
        <taxon>Pseudomonadota</taxon>
        <taxon>Alphaproteobacteria</taxon>
        <taxon>Acetobacterales</taxon>
        <taxon>Roseomonadaceae</taxon>
        <taxon>Roseicella</taxon>
    </lineage>
</organism>
<keyword evidence="3" id="KW-1185">Reference proteome</keyword>
<evidence type="ECO:0000313" key="3">
    <source>
        <dbReference type="Proteomes" id="UP001139311"/>
    </source>
</evidence>
<feature type="compositionally biased region" description="Basic residues" evidence="1">
    <location>
        <begin position="1"/>
        <end position="16"/>
    </location>
</feature>
<name>A0A9X1LCN4_9PROT</name>
<dbReference type="AlphaFoldDB" id="A0A9X1LCN4"/>
<sequence>METKPTLKRAPGRKPSGKASVLARKVSSRVPAVVVIDLLSCEFENKLRAPQSGKDEGLEHFLTAKASLAGSDENTIVGLCSFEVSRNKEENAVVEAKANYVLVFSKEKLNEAYGGDAKLMLLDLVSTSAWQNFCSLFSLMNAQADLDLPRLPGSVECVFEESTFTPS</sequence>
<dbReference type="RefSeq" id="WP_226610953.1">
    <property type="nucleotide sequence ID" value="NZ_JAJAQI010000031.1"/>
</dbReference>
<reference evidence="2" key="1">
    <citation type="submission" date="2021-10" db="EMBL/GenBank/DDBJ databases">
        <title>Roseicella aerolatum sp. nov., isolated from aerosols of e-waste dismantling site.</title>
        <authorList>
            <person name="Qin T."/>
        </authorList>
    </citation>
    <scope>NUCLEOTIDE SEQUENCE</scope>
    <source>
        <strain evidence="2">GB24</strain>
    </source>
</reference>
<gene>
    <name evidence="2" type="ORF">LHA35_18920</name>
</gene>
<feature type="region of interest" description="Disordered" evidence="1">
    <location>
        <begin position="1"/>
        <end position="20"/>
    </location>
</feature>